<dbReference type="Gene3D" id="3.40.50.720">
    <property type="entry name" value="NAD(P)-binding Rossmann-like Domain"/>
    <property type="match status" value="1"/>
</dbReference>
<dbReference type="InterPro" id="IPR002347">
    <property type="entry name" value="SDR_fam"/>
</dbReference>
<dbReference type="EMBL" id="WBMR01000241">
    <property type="protein sequence ID" value="KAB2363456.1"/>
    <property type="molecule type" value="Genomic_DNA"/>
</dbReference>
<name>A0A6L3VEK5_9ACTN</name>
<reference evidence="3 4" key="1">
    <citation type="submission" date="2019-09" db="EMBL/GenBank/DDBJ databases">
        <title>Actinomadura physcomitrii sp. nov., a novel actinomycete isolated from moss [Physcomitrium sphaericum (Ludw) Fuernr].</title>
        <authorList>
            <person name="Liu C."/>
            <person name="Zhuang X."/>
        </authorList>
    </citation>
    <scope>NUCLEOTIDE SEQUENCE [LARGE SCALE GENOMIC DNA]</scope>
    <source>
        <strain evidence="3 4">CYP1-1B</strain>
    </source>
</reference>
<protein>
    <submittedName>
        <fullName evidence="3">SDR family oxidoreductase</fullName>
    </submittedName>
</protein>
<evidence type="ECO:0000256" key="2">
    <source>
        <dbReference type="ARBA" id="ARBA00023002"/>
    </source>
</evidence>
<sequence>MRVVIMGGTSGIGLAAAELLAARDAEVIVTGRDPEKFAAVKSAAAERVDGTDEEAVAAFFERTGEIDHLVLAFSPGAVGMGPIGQARLADVRAAFDGKLFPYLSAIQHAKVTGSITFVSAASARAALPGTTALAAVNGAIERIVSPLAAELAPVRVNAVAPGVIDTPWWSFLPDEHREAQFAEAAGGLAVKRVGTAEDVAEAIAYLIGASYVTGTILPVDGGFTVA</sequence>
<dbReference type="RefSeq" id="WP_151546019.1">
    <property type="nucleotide sequence ID" value="NZ_WBMR01000241.1"/>
</dbReference>
<dbReference type="PANTHER" id="PTHR43477">
    <property type="entry name" value="DIHYDROANTICAPSIN 7-DEHYDROGENASE"/>
    <property type="match status" value="1"/>
</dbReference>
<evidence type="ECO:0000313" key="3">
    <source>
        <dbReference type="EMBL" id="KAB2363456.1"/>
    </source>
</evidence>
<dbReference type="PANTHER" id="PTHR43477:SF1">
    <property type="entry name" value="DIHYDROANTICAPSIN 7-DEHYDROGENASE"/>
    <property type="match status" value="1"/>
</dbReference>
<comment type="caution">
    <text evidence="3">The sequence shown here is derived from an EMBL/GenBank/DDBJ whole genome shotgun (WGS) entry which is preliminary data.</text>
</comment>
<gene>
    <name evidence="3" type="ORF">F9B16_42950</name>
</gene>
<dbReference type="SUPFAM" id="SSF51735">
    <property type="entry name" value="NAD(P)-binding Rossmann-fold domains"/>
    <property type="match status" value="1"/>
</dbReference>
<keyword evidence="4" id="KW-1185">Reference proteome</keyword>
<organism evidence="3 4">
    <name type="scientific">Actinomadura montaniterrae</name>
    <dbReference type="NCBI Taxonomy" id="1803903"/>
    <lineage>
        <taxon>Bacteria</taxon>
        <taxon>Bacillati</taxon>
        <taxon>Actinomycetota</taxon>
        <taxon>Actinomycetes</taxon>
        <taxon>Streptosporangiales</taxon>
        <taxon>Thermomonosporaceae</taxon>
        <taxon>Actinomadura</taxon>
    </lineage>
</organism>
<keyword evidence="2" id="KW-0560">Oxidoreductase</keyword>
<dbReference type="PRINTS" id="PR00081">
    <property type="entry name" value="GDHRDH"/>
</dbReference>
<dbReference type="Pfam" id="PF13561">
    <property type="entry name" value="adh_short_C2"/>
    <property type="match status" value="1"/>
</dbReference>
<dbReference type="GO" id="GO:0016491">
    <property type="term" value="F:oxidoreductase activity"/>
    <property type="evidence" value="ECO:0007669"/>
    <property type="project" value="UniProtKB-KW"/>
</dbReference>
<comment type="similarity">
    <text evidence="1">Belongs to the short-chain dehydrogenases/reductases (SDR) family.</text>
</comment>
<proteinExistence type="inferred from homology"/>
<dbReference type="InterPro" id="IPR051122">
    <property type="entry name" value="SDR_DHRS6-like"/>
</dbReference>
<accession>A0A6L3VEK5</accession>
<evidence type="ECO:0000256" key="1">
    <source>
        <dbReference type="ARBA" id="ARBA00006484"/>
    </source>
</evidence>
<dbReference type="InterPro" id="IPR036291">
    <property type="entry name" value="NAD(P)-bd_dom_sf"/>
</dbReference>
<dbReference type="Proteomes" id="UP000483004">
    <property type="component" value="Unassembled WGS sequence"/>
</dbReference>
<dbReference type="AlphaFoldDB" id="A0A6L3VEK5"/>
<dbReference type="OrthoDB" id="9806974at2"/>
<evidence type="ECO:0000313" key="4">
    <source>
        <dbReference type="Proteomes" id="UP000483004"/>
    </source>
</evidence>